<protein>
    <submittedName>
        <fullName evidence="1">Uncharacterized protein</fullName>
    </submittedName>
</protein>
<gene>
    <name evidence="1" type="ORF">KQX54_007784</name>
</gene>
<sequence length="131" mass="14768">MKTRICRLSPEDTRELTMMRQRAGIQMKLLKYCHSPGFPSRQGVMHLHMPWSPVAELLGLLSASKRGQCPSDVSALQSARHRRTKTLSHLLGKCLCRKRFCLCLSHARIHCILYAVLAPLQPYIVGLSSAD</sequence>
<dbReference type="AlphaFoldDB" id="A0AAV7IYB8"/>
<keyword evidence="2" id="KW-1185">Reference proteome</keyword>
<comment type="caution">
    <text evidence="1">The sequence shown here is derived from an EMBL/GenBank/DDBJ whole genome shotgun (WGS) entry which is preliminary data.</text>
</comment>
<dbReference type="Proteomes" id="UP000826195">
    <property type="component" value="Unassembled WGS sequence"/>
</dbReference>
<name>A0AAV7IYB8_COTGL</name>
<accession>A0AAV7IYB8</accession>
<dbReference type="EMBL" id="JAHXZJ010000374">
    <property type="protein sequence ID" value="KAH0560740.1"/>
    <property type="molecule type" value="Genomic_DNA"/>
</dbReference>
<organism evidence="1 2">
    <name type="scientific">Cotesia glomerata</name>
    <name type="common">Lepidopteran parasitic wasp</name>
    <name type="synonym">Apanteles glomeratus</name>
    <dbReference type="NCBI Taxonomy" id="32391"/>
    <lineage>
        <taxon>Eukaryota</taxon>
        <taxon>Metazoa</taxon>
        <taxon>Ecdysozoa</taxon>
        <taxon>Arthropoda</taxon>
        <taxon>Hexapoda</taxon>
        <taxon>Insecta</taxon>
        <taxon>Pterygota</taxon>
        <taxon>Neoptera</taxon>
        <taxon>Endopterygota</taxon>
        <taxon>Hymenoptera</taxon>
        <taxon>Apocrita</taxon>
        <taxon>Ichneumonoidea</taxon>
        <taxon>Braconidae</taxon>
        <taxon>Microgastrinae</taxon>
        <taxon>Cotesia</taxon>
    </lineage>
</organism>
<reference evidence="1 2" key="1">
    <citation type="journal article" date="2021" name="J. Hered.">
        <title>A chromosome-level genome assembly of the parasitoid wasp, Cotesia glomerata (Hymenoptera: Braconidae).</title>
        <authorList>
            <person name="Pinto B.J."/>
            <person name="Weis J.J."/>
            <person name="Gamble T."/>
            <person name="Ode P.J."/>
            <person name="Paul R."/>
            <person name="Zaspel J.M."/>
        </authorList>
    </citation>
    <scope>NUCLEOTIDE SEQUENCE [LARGE SCALE GENOMIC DNA]</scope>
    <source>
        <strain evidence="1">CgM1</strain>
    </source>
</reference>
<evidence type="ECO:0000313" key="2">
    <source>
        <dbReference type="Proteomes" id="UP000826195"/>
    </source>
</evidence>
<evidence type="ECO:0000313" key="1">
    <source>
        <dbReference type="EMBL" id="KAH0560740.1"/>
    </source>
</evidence>
<proteinExistence type="predicted"/>